<protein>
    <submittedName>
        <fullName evidence="5">Uncharacterized protein</fullName>
    </submittedName>
</protein>
<evidence type="ECO:0000259" key="4">
    <source>
        <dbReference type="Pfam" id="PF24883"/>
    </source>
</evidence>
<proteinExistence type="predicted"/>
<accession>A0A6A6EUT4</accession>
<keyword evidence="1" id="KW-0677">Repeat</keyword>
<dbReference type="Pfam" id="PF13637">
    <property type="entry name" value="Ank_4"/>
    <property type="match status" value="1"/>
</dbReference>
<evidence type="ECO:0000313" key="6">
    <source>
        <dbReference type="Proteomes" id="UP000800200"/>
    </source>
</evidence>
<dbReference type="Pfam" id="PF22939">
    <property type="entry name" value="WHD_GPIID"/>
    <property type="match status" value="1"/>
</dbReference>
<feature type="repeat" description="ANK" evidence="2">
    <location>
        <begin position="628"/>
        <end position="661"/>
    </location>
</feature>
<feature type="repeat" description="ANK" evidence="2">
    <location>
        <begin position="662"/>
        <end position="694"/>
    </location>
</feature>
<dbReference type="Gene3D" id="1.25.40.20">
    <property type="entry name" value="Ankyrin repeat-containing domain"/>
    <property type="match status" value="1"/>
</dbReference>
<dbReference type="InterPro" id="IPR027417">
    <property type="entry name" value="P-loop_NTPase"/>
</dbReference>
<dbReference type="PANTHER" id="PTHR10039:SF15">
    <property type="entry name" value="NACHT DOMAIN-CONTAINING PROTEIN"/>
    <property type="match status" value="1"/>
</dbReference>
<dbReference type="PANTHER" id="PTHR10039">
    <property type="entry name" value="AMELOGENIN"/>
    <property type="match status" value="1"/>
</dbReference>
<reference evidence="5" key="1">
    <citation type="journal article" date="2020" name="Stud. Mycol.">
        <title>101 Dothideomycetes genomes: a test case for predicting lifestyles and emergence of pathogens.</title>
        <authorList>
            <person name="Haridas S."/>
            <person name="Albert R."/>
            <person name="Binder M."/>
            <person name="Bloem J."/>
            <person name="Labutti K."/>
            <person name="Salamov A."/>
            <person name="Andreopoulos B."/>
            <person name="Baker S."/>
            <person name="Barry K."/>
            <person name="Bills G."/>
            <person name="Bluhm B."/>
            <person name="Cannon C."/>
            <person name="Castanera R."/>
            <person name="Culley D."/>
            <person name="Daum C."/>
            <person name="Ezra D."/>
            <person name="Gonzalez J."/>
            <person name="Henrissat B."/>
            <person name="Kuo A."/>
            <person name="Liang C."/>
            <person name="Lipzen A."/>
            <person name="Lutzoni F."/>
            <person name="Magnuson J."/>
            <person name="Mondo S."/>
            <person name="Nolan M."/>
            <person name="Ohm R."/>
            <person name="Pangilinan J."/>
            <person name="Park H.-J."/>
            <person name="Ramirez L."/>
            <person name="Alfaro M."/>
            <person name="Sun H."/>
            <person name="Tritt A."/>
            <person name="Yoshinaga Y."/>
            <person name="Zwiers L.-H."/>
            <person name="Turgeon B."/>
            <person name="Goodwin S."/>
            <person name="Spatafora J."/>
            <person name="Crous P."/>
            <person name="Grigoriev I."/>
        </authorList>
    </citation>
    <scope>NUCLEOTIDE SEQUENCE</scope>
    <source>
        <strain evidence="5">CBS 207.26</strain>
    </source>
</reference>
<evidence type="ECO:0000313" key="5">
    <source>
        <dbReference type="EMBL" id="KAF2195041.1"/>
    </source>
</evidence>
<evidence type="ECO:0000256" key="2">
    <source>
        <dbReference type="PROSITE-ProRule" id="PRU00023"/>
    </source>
</evidence>
<feature type="domain" description="GPI inositol-deacylase winged helix" evidence="3">
    <location>
        <begin position="378"/>
        <end position="456"/>
    </location>
</feature>
<dbReference type="InterPro" id="IPR002110">
    <property type="entry name" value="Ankyrin_rpt"/>
</dbReference>
<dbReference type="OrthoDB" id="195446at2759"/>
<dbReference type="InterPro" id="IPR054471">
    <property type="entry name" value="GPIID_WHD"/>
</dbReference>
<dbReference type="Gene3D" id="3.40.50.300">
    <property type="entry name" value="P-loop containing nucleotide triphosphate hydrolases"/>
    <property type="match status" value="1"/>
</dbReference>
<dbReference type="InterPro" id="IPR036770">
    <property type="entry name" value="Ankyrin_rpt-contain_sf"/>
</dbReference>
<feature type="domain" description="Nephrocystin 3-like N-terminal" evidence="4">
    <location>
        <begin position="104"/>
        <end position="269"/>
    </location>
</feature>
<dbReference type="SUPFAM" id="SSF52540">
    <property type="entry name" value="P-loop containing nucleoside triphosphate hydrolases"/>
    <property type="match status" value="1"/>
</dbReference>
<dbReference type="Pfam" id="PF12796">
    <property type="entry name" value="Ank_2"/>
    <property type="match status" value="1"/>
</dbReference>
<sequence>MSIDAAILGVTTFKEVKGARKEQQEYHEAQIKTTSAVKNRVDKLHKDHQTHINATLSVRNCVDQLHERHDNREYHEEYQAILDWLTPLDYAPQQNDFISRRQEGTGQWLLDSKEFKDWLSETKQTLFCPGMPGAGKTIITSIVVNHLHATFQNDHTVAVAYLYCNFRRQHEQRPTDLLLSLLRQLIQEQSYLTDSLKDIYNLHKKKRTRPSFDEISKALHSVIANYSRTFIIMDTLDECQVSNKDRKKFLLEIFKLQTQTTANIFATSRFIPEVEKEFEGSISVEIRATSDDVQRYLEGQMSRLPSFVSRNVGLQEEIKAEISKAVDGMFLLTQLHLASLTGKRSPKAVRIVLEKLSAGSDAYDHAYKEAMERIEGQVTDSQKLAKQVLSWITCAKRRLKTPELQHALAVEIGASKLNDENLPEIEDIVSVCAGLVTIDEESDIIRLVHHTTQEYFERTWASWFPNVQTEITETCVTYLSFYAFEAGFCPADRVFEARLHLNPLYDYAARNWGHHAHGNSIEADQLIVDFLESEAKVAASSQAIMVSQNNRYGYYSQRVPQQMKGVHLAAYFGLEDTLMALLKDGLDADSKDSYGRTPLSWAAINSHEAVVKLLLQEDGVDVDSKSNSGQTPLLMAAENGHEAVVKLLLEKDGVDVNSKSNSGQTPLSWAAENGHEAVVKLLLAKKVVPEPKDIYGETPLSKAAFCGHQVVVELLLATPGVKSGYIDYDGRQARGQVT</sequence>
<evidence type="ECO:0000259" key="3">
    <source>
        <dbReference type="Pfam" id="PF22939"/>
    </source>
</evidence>
<dbReference type="Pfam" id="PF24883">
    <property type="entry name" value="NPHP3_N"/>
    <property type="match status" value="1"/>
</dbReference>
<gene>
    <name evidence="5" type="ORF">K469DRAFT_543196</name>
</gene>
<evidence type="ECO:0000256" key="1">
    <source>
        <dbReference type="ARBA" id="ARBA00022737"/>
    </source>
</evidence>
<keyword evidence="2" id="KW-0040">ANK repeat</keyword>
<dbReference type="PROSITE" id="PS50088">
    <property type="entry name" value="ANK_REPEAT"/>
    <property type="match status" value="3"/>
</dbReference>
<dbReference type="PROSITE" id="PS50297">
    <property type="entry name" value="ANK_REP_REGION"/>
    <property type="match status" value="3"/>
</dbReference>
<dbReference type="EMBL" id="ML994610">
    <property type="protein sequence ID" value="KAF2195041.1"/>
    <property type="molecule type" value="Genomic_DNA"/>
</dbReference>
<dbReference type="Proteomes" id="UP000800200">
    <property type="component" value="Unassembled WGS sequence"/>
</dbReference>
<dbReference type="SMART" id="SM00248">
    <property type="entry name" value="ANK"/>
    <property type="match status" value="6"/>
</dbReference>
<name>A0A6A6EUT4_9PEZI</name>
<organism evidence="5 6">
    <name type="scientific">Zopfia rhizophila CBS 207.26</name>
    <dbReference type="NCBI Taxonomy" id="1314779"/>
    <lineage>
        <taxon>Eukaryota</taxon>
        <taxon>Fungi</taxon>
        <taxon>Dikarya</taxon>
        <taxon>Ascomycota</taxon>
        <taxon>Pezizomycotina</taxon>
        <taxon>Dothideomycetes</taxon>
        <taxon>Dothideomycetes incertae sedis</taxon>
        <taxon>Zopfiaceae</taxon>
        <taxon>Zopfia</taxon>
    </lineage>
</organism>
<feature type="repeat" description="ANK" evidence="2">
    <location>
        <begin position="594"/>
        <end position="627"/>
    </location>
</feature>
<dbReference type="InterPro" id="IPR056884">
    <property type="entry name" value="NPHP3-like_N"/>
</dbReference>
<dbReference type="SUPFAM" id="SSF48403">
    <property type="entry name" value="Ankyrin repeat"/>
    <property type="match status" value="1"/>
</dbReference>
<keyword evidence="6" id="KW-1185">Reference proteome</keyword>
<dbReference type="AlphaFoldDB" id="A0A6A6EUT4"/>